<dbReference type="Proteomes" id="UP000179360">
    <property type="component" value="Unassembled WGS sequence"/>
</dbReference>
<dbReference type="EMBL" id="MFSY01000127">
    <property type="protein sequence ID" value="OGI43915.1"/>
    <property type="molecule type" value="Genomic_DNA"/>
</dbReference>
<sequence length="303" mass="33589">MHERARRQVARFLDHLRHERRLSPLTCLHYARDLARLAAYCDDRAVRGWSGLDNTRVRAFAAALHRQGLSGKSIRRALSATRTFYRYLLREGLAPHNPAAGVAAPKPARRLPRSLTTDEAVHLMTAEGEGALGRRDRALFELLYSSGLRLAELVALDVGDVDLADGAARVTGKGGKTRLAPVGSHACGALRKWLAERAVLARPGEAALFVGRDGGRLGARSVQLRLRAWARRRGLRQPVHPHMLRHSFATHLLESSGDLRAVQELLGHADISTTQIYTHLDFQHLARVYDQAHPRARKKTPGV</sequence>
<feature type="active site" evidence="10">
    <location>
        <position position="242"/>
    </location>
</feature>
<dbReference type="GO" id="GO:0051301">
    <property type="term" value="P:cell division"/>
    <property type="evidence" value="ECO:0007669"/>
    <property type="project" value="UniProtKB-UniRule"/>
</dbReference>
<dbReference type="Pfam" id="PF02899">
    <property type="entry name" value="Phage_int_SAM_1"/>
    <property type="match status" value="1"/>
</dbReference>
<keyword evidence="8 10" id="KW-0233">DNA recombination</keyword>
<keyword evidence="6 10" id="KW-0229">DNA integration</keyword>
<dbReference type="InterPro" id="IPR013762">
    <property type="entry name" value="Integrase-like_cat_sf"/>
</dbReference>
<dbReference type="Pfam" id="PF00589">
    <property type="entry name" value="Phage_integrase"/>
    <property type="match status" value="1"/>
</dbReference>
<dbReference type="HAMAP" id="MF_01808">
    <property type="entry name" value="Recomb_XerC_XerD"/>
    <property type="match status" value="1"/>
</dbReference>
<reference evidence="14 15" key="1">
    <citation type="journal article" date="2016" name="Nat. Commun.">
        <title>Thousands of microbial genomes shed light on interconnected biogeochemical processes in an aquifer system.</title>
        <authorList>
            <person name="Anantharaman K."/>
            <person name="Brown C.T."/>
            <person name="Hug L.A."/>
            <person name="Sharon I."/>
            <person name="Castelle C.J."/>
            <person name="Probst A.J."/>
            <person name="Thomas B.C."/>
            <person name="Singh A."/>
            <person name="Wilkins M.J."/>
            <person name="Karaoz U."/>
            <person name="Brodie E.L."/>
            <person name="Williams K.H."/>
            <person name="Hubbard S.S."/>
            <person name="Banfield J.F."/>
        </authorList>
    </citation>
    <scope>NUCLEOTIDE SEQUENCE [LARGE SCALE GENOMIC DNA]</scope>
</reference>
<evidence type="ECO:0000313" key="14">
    <source>
        <dbReference type="EMBL" id="OGI43915.1"/>
    </source>
</evidence>
<dbReference type="STRING" id="1817764.A2637_06355"/>
<feature type="active site" evidence="10">
    <location>
        <position position="245"/>
    </location>
</feature>
<keyword evidence="9 10" id="KW-0131">Cell cycle</keyword>
<dbReference type="InterPro" id="IPR011931">
    <property type="entry name" value="Recomb_XerC"/>
</dbReference>
<feature type="active site" description="O-(3'-phospho-DNA)-tyrosine intermediate" evidence="10">
    <location>
        <position position="277"/>
    </location>
</feature>
<keyword evidence="7 10" id="KW-0238">DNA-binding</keyword>
<evidence type="ECO:0000256" key="7">
    <source>
        <dbReference type="ARBA" id="ARBA00023125"/>
    </source>
</evidence>
<dbReference type="GO" id="GO:0003677">
    <property type="term" value="F:DNA binding"/>
    <property type="evidence" value="ECO:0007669"/>
    <property type="project" value="UniProtKB-UniRule"/>
</dbReference>
<dbReference type="InterPro" id="IPR023009">
    <property type="entry name" value="Tyrosine_recombinase_XerC/XerD"/>
</dbReference>
<name>A0A1F6TFR7_9PROT</name>
<comment type="subcellular location">
    <subcellularLocation>
        <location evidence="1 10">Cytoplasm</location>
    </subcellularLocation>
</comment>
<comment type="caution">
    <text evidence="14">The sequence shown here is derived from an EMBL/GenBank/DDBJ whole genome shotgun (WGS) entry which is preliminary data.</text>
</comment>
<evidence type="ECO:0000256" key="3">
    <source>
        <dbReference type="ARBA" id="ARBA00022490"/>
    </source>
</evidence>
<dbReference type="GO" id="GO:0006313">
    <property type="term" value="P:DNA transposition"/>
    <property type="evidence" value="ECO:0007669"/>
    <property type="project" value="UniProtKB-UniRule"/>
</dbReference>
<comment type="function">
    <text evidence="10">Site-specific tyrosine recombinase, which acts by catalyzing the cutting and rejoining of the recombining DNA molecules. The XerC-XerD complex is essential to convert dimers of the bacterial chromosome into monomers to permit their segregation at cell division. It also contributes to the segregational stability of plasmids.</text>
</comment>
<evidence type="ECO:0000256" key="6">
    <source>
        <dbReference type="ARBA" id="ARBA00022908"/>
    </source>
</evidence>
<dbReference type="InterPro" id="IPR004107">
    <property type="entry name" value="Integrase_SAM-like_N"/>
</dbReference>
<evidence type="ECO:0000256" key="5">
    <source>
        <dbReference type="ARBA" id="ARBA00022829"/>
    </source>
</evidence>
<dbReference type="AlphaFoldDB" id="A0A1F6TFR7"/>
<dbReference type="InterPro" id="IPR011010">
    <property type="entry name" value="DNA_brk_join_enz"/>
</dbReference>
<gene>
    <name evidence="10" type="primary">xerC</name>
    <name evidence="14" type="ORF">A2637_06355</name>
</gene>
<dbReference type="NCBIfam" id="TIGR02224">
    <property type="entry name" value="recomb_XerC"/>
    <property type="match status" value="1"/>
</dbReference>
<dbReference type="InterPro" id="IPR044068">
    <property type="entry name" value="CB"/>
</dbReference>
<dbReference type="GO" id="GO:0009037">
    <property type="term" value="F:tyrosine-based site-specific recombinase activity"/>
    <property type="evidence" value="ECO:0007669"/>
    <property type="project" value="UniProtKB-UniRule"/>
</dbReference>
<dbReference type="InterPro" id="IPR010998">
    <property type="entry name" value="Integrase_recombinase_N"/>
</dbReference>
<evidence type="ECO:0000256" key="9">
    <source>
        <dbReference type="ARBA" id="ARBA00023306"/>
    </source>
</evidence>
<evidence type="ECO:0000256" key="2">
    <source>
        <dbReference type="ARBA" id="ARBA00006657"/>
    </source>
</evidence>
<dbReference type="GO" id="GO:0007059">
    <property type="term" value="P:chromosome segregation"/>
    <property type="evidence" value="ECO:0007669"/>
    <property type="project" value="UniProtKB-UniRule"/>
</dbReference>
<keyword evidence="5 10" id="KW-0159">Chromosome partition</keyword>
<feature type="active site" evidence="10">
    <location>
        <position position="149"/>
    </location>
</feature>
<dbReference type="NCBIfam" id="NF001399">
    <property type="entry name" value="PRK00283.1"/>
    <property type="match status" value="1"/>
</dbReference>
<evidence type="ECO:0000256" key="11">
    <source>
        <dbReference type="NCBIfam" id="TIGR02224"/>
    </source>
</evidence>
<dbReference type="PANTHER" id="PTHR30349:SF81">
    <property type="entry name" value="TYROSINE RECOMBINASE XERC"/>
    <property type="match status" value="1"/>
</dbReference>
<dbReference type="SUPFAM" id="SSF56349">
    <property type="entry name" value="DNA breaking-rejoining enzymes"/>
    <property type="match status" value="1"/>
</dbReference>
<evidence type="ECO:0000256" key="10">
    <source>
        <dbReference type="HAMAP-Rule" id="MF_01808"/>
    </source>
</evidence>
<dbReference type="CDD" id="cd00798">
    <property type="entry name" value="INT_XerDC_C"/>
    <property type="match status" value="1"/>
</dbReference>
<comment type="subunit">
    <text evidence="10">Forms a cyclic heterotetrameric complex composed of two molecules of XerC and two molecules of XerD.</text>
</comment>
<feature type="domain" description="Tyr recombinase" evidence="12">
    <location>
        <begin position="110"/>
        <end position="290"/>
    </location>
</feature>
<evidence type="ECO:0000256" key="4">
    <source>
        <dbReference type="ARBA" id="ARBA00022618"/>
    </source>
</evidence>
<evidence type="ECO:0000313" key="15">
    <source>
        <dbReference type="Proteomes" id="UP000179360"/>
    </source>
</evidence>
<dbReference type="InterPro" id="IPR002104">
    <property type="entry name" value="Integrase_catalytic"/>
</dbReference>
<evidence type="ECO:0000256" key="8">
    <source>
        <dbReference type="ARBA" id="ARBA00023172"/>
    </source>
</evidence>
<feature type="active site" evidence="10">
    <location>
        <position position="268"/>
    </location>
</feature>
<accession>A0A1F6TFR7</accession>
<dbReference type="Gene3D" id="1.10.443.10">
    <property type="entry name" value="Intergrase catalytic core"/>
    <property type="match status" value="1"/>
</dbReference>
<evidence type="ECO:0000259" key="13">
    <source>
        <dbReference type="PROSITE" id="PS51900"/>
    </source>
</evidence>
<organism evidence="14 15">
    <name type="scientific">Candidatus Muproteobacteria bacterium RIFCSPHIGHO2_01_FULL_65_16</name>
    <dbReference type="NCBI Taxonomy" id="1817764"/>
    <lineage>
        <taxon>Bacteria</taxon>
        <taxon>Pseudomonadati</taxon>
        <taxon>Pseudomonadota</taxon>
        <taxon>Candidatus Muproteobacteria</taxon>
    </lineage>
</organism>
<evidence type="ECO:0000256" key="1">
    <source>
        <dbReference type="ARBA" id="ARBA00004496"/>
    </source>
</evidence>
<dbReference type="Gene3D" id="1.10.150.130">
    <property type="match status" value="1"/>
</dbReference>
<dbReference type="InterPro" id="IPR050090">
    <property type="entry name" value="Tyrosine_recombinase_XerCD"/>
</dbReference>
<dbReference type="PROSITE" id="PS51898">
    <property type="entry name" value="TYR_RECOMBINASE"/>
    <property type="match status" value="1"/>
</dbReference>
<evidence type="ECO:0000259" key="12">
    <source>
        <dbReference type="PROSITE" id="PS51898"/>
    </source>
</evidence>
<feature type="active site" evidence="10">
    <location>
        <position position="173"/>
    </location>
</feature>
<feature type="domain" description="Core-binding (CB)" evidence="13">
    <location>
        <begin position="3"/>
        <end position="89"/>
    </location>
</feature>
<comment type="similarity">
    <text evidence="2 10">Belongs to the 'phage' integrase family. XerC subfamily.</text>
</comment>
<dbReference type="PANTHER" id="PTHR30349">
    <property type="entry name" value="PHAGE INTEGRASE-RELATED"/>
    <property type="match status" value="1"/>
</dbReference>
<keyword evidence="4 10" id="KW-0132">Cell division</keyword>
<protein>
    <recommendedName>
        <fullName evidence="10 11">Tyrosine recombinase XerC</fullName>
    </recommendedName>
</protein>
<dbReference type="PROSITE" id="PS51900">
    <property type="entry name" value="CB"/>
    <property type="match status" value="1"/>
</dbReference>
<proteinExistence type="inferred from homology"/>
<dbReference type="GO" id="GO:0005737">
    <property type="term" value="C:cytoplasm"/>
    <property type="evidence" value="ECO:0007669"/>
    <property type="project" value="UniProtKB-SubCell"/>
</dbReference>
<keyword evidence="3 10" id="KW-0963">Cytoplasm</keyword>